<name>A0A8S5U675_9CAUD</name>
<organism evidence="2">
    <name type="scientific">Siphoviridae sp. ctwHj1</name>
    <dbReference type="NCBI Taxonomy" id="2825727"/>
    <lineage>
        <taxon>Viruses</taxon>
        <taxon>Duplodnaviria</taxon>
        <taxon>Heunggongvirae</taxon>
        <taxon>Uroviricota</taxon>
        <taxon>Caudoviricetes</taxon>
    </lineage>
</organism>
<keyword evidence="1" id="KW-1133">Transmembrane helix</keyword>
<evidence type="ECO:0000256" key="1">
    <source>
        <dbReference type="SAM" id="Phobius"/>
    </source>
</evidence>
<keyword evidence="1" id="KW-0812">Transmembrane</keyword>
<feature type="transmembrane region" description="Helical" evidence="1">
    <location>
        <begin position="34"/>
        <end position="59"/>
    </location>
</feature>
<keyword evidence="1" id="KW-0472">Membrane</keyword>
<proteinExistence type="predicted"/>
<evidence type="ECO:0000313" key="2">
    <source>
        <dbReference type="EMBL" id="DAF89948.1"/>
    </source>
</evidence>
<accession>A0A8S5U675</accession>
<protein>
    <submittedName>
        <fullName evidence="2">Uncharacterized protein</fullName>
    </submittedName>
</protein>
<reference evidence="2" key="1">
    <citation type="journal article" date="2021" name="Proc. Natl. Acad. Sci. U.S.A.">
        <title>A Catalog of Tens of Thousands of Viruses from Human Metagenomes Reveals Hidden Associations with Chronic Diseases.</title>
        <authorList>
            <person name="Tisza M.J."/>
            <person name="Buck C.B."/>
        </authorList>
    </citation>
    <scope>NUCLEOTIDE SEQUENCE</scope>
    <source>
        <strain evidence="2">CtwHj1</strain>
    </source>
</reference>
<dbReference type="EMBL" id="BK016018">
    <property type="protein sequence ID" value="DAF89948.1"/>
    <property type="molecule type" value="Genomic_DNA"/>
</dbReference>
<sequence length="116" mass="12849">MPSLPLSSLKSRPLPGSEGMCRTLPPSFCPSCNLLYAFLIRWIKPLLTIFGGLLLLMLLGCSSANWAERTQIPSTPILDSIRKVNLDGIDGVWMDSRDAGTLAQWINDVEQVKARY</sequence>